<accession>A0ABV4WXC8</accession>
<dbReference type="Pfam" id="PF14516">
    <property type="entry name" value="AAA_35"/>
    <property type="match status" value="1"/>
</dbReference>
<dbReference type="InterPro" id="IPR027417">
    <property type="entry name" value="P-loop_NTPase"/>
</dbReference>
<dbReference type="SUPFAM" id="SSF52540">
    <property type="entry name" value="P-loop containing nucleoside triphosphate hydrolases"/>
    <property type="match status" value="1"/>
</dbReference>
<protein>
    <submittedName>
        <fullName evidence="1">AAA-like domain-containing protein</fullName>
    </submittedName>
</protein>
<name>A0ABV4WXC8_9CYAN</name>
<dbReference type="Gene3D" id="3.40.50.300">
    <property type="entry name" value="P-loop containing nucleotide triphosphate hydrolases"/>
    <property type="match status" value="1"/>
</dbReference>
<dbReference type="EMBL" id="JBHFNT010000320">
    <property type="protein sequence ID" value="MFB2839765.1"/>
    <property type="molecule type" value="Genomic_DNA"/>
</dbReference>
<reference evidence="1 2" key="1">
    <citation type="submission" date="2024-09" db="EMBL/GenBank/DDBJ databases">
        <title>Floridaenema gen nov. (Aerosakkonemataceae, Aerosakkonematales ord. nov., Cyanobacteria) from benthic tropical and subtropical fresh waters, with the description of four new species.</title>
        <authorList>
            <person name="Moretto J.A."/>
            <person name="Berthold D.E."/>
            <person name="Lefler F.W."/>
            <person name="Huang I.-S."/>
            <person name="Laughinghouse H. IV."/>
        </authorList>
    </citation>
    <scope>NUCLEOTIDE SEQUENCE [LARGE SCALE GENOMIC DNA]</scope>
    <source>
        <strain evidence="1 2">BLCC-F167</strain>
    </source>
</reference>
<proteinExistence type="predicted"/>
<organism evidence="1 2">
    <name type="scientific">Floridaenema evergladense BLCC-F167</name>
    <dbReference type="NCBI Taxonomy" id="3153639"/>
    <lineage>
        <taxon>Bacteria</taxon>
        <taxon>Bacillati</taxon>
        <taxon>Cyanobacteriota</taxon>
        <taxon>Cyanophyceae</taxon>
        <taxon>Oscillatoriophycideae</taxon>
        <taxon>Aerosakkonematales</taxon>
        <taxon>Aerosakkonemataceae</taxon>
        <taxon>Floridanema</taxon>
        <taxon>Floridanema evergladense</taxon>
    </lineage>
</organism>
<dbReference type="RefSeq" id="WP_413282029.1">
    <property type="nucleotide sequence ID" value="NZ_JBHFNT010000320.1"/>
</dbReference>
<evidence type="ECO:0000313" key="1">
    <source>
        <dbReference type="EMBL" id="MFB2839765.1"/>
    </source>
</evidence>
<keyword evidence="2" id="KW-1185">Reference proteome</keyword>
<evidence type="ECO:0000313" key="2">
    <source>
        <dbReference type="Proteomes" id="UP001576780"/>
    </source>
</evidence>
<dbReference type="Proteomes" id="UP001576780">
    <property type="component" value="Unassembled WGS sequence"/>
</dbReference>
<comment type="caution">
    <text evidence="1">The sequence shown here is derived from an EMBL/GenBank/DDBJ whole genome shotgun (WGS) entry which is preliminary data.</text>
</comment>
<gene>
    <name evidence="1" type="ORF">ACE1CA_35190</name>
</gene>
<sequence>MNLQNFSPEYQVGGSLPADAATYVRRQADEDFYQRLIAGEFCYVLNSRQMGKSSLRVRTIQRLRSEGFACATVDITAIGTSDITPEQWYAGVIDYLINDFELYTSFDLESWWVTHSLVSPVQKFRKFLGEVLLKYVEKTIIIFVDEIDSVLSLPFNIDDFFAVIRECYNYRADNPEYRRLTFALIGVATPADLIKDRQRTPFNIGQAIELTGFQLAEAQPLTLGLANLVENSQAVIEAVLFWTGGQPFLTQKVCKLIGQLPDEIVTGKESESITNLVQRKVIQNWETQDVPEQLETEFLEVHNAQADY</sequence>